<evidence type="ECO:0000256" key="4">
    <source>
        <dbReference type="ARBA" id="ARBA00022842"/>
    </source>
</evidence>
<protein>
    <submittedName>
        <fullName evidence="8">CoA ester lyase</fullName>
    </submittedName>
</protein>
<evidence type="ECO:0000313" key="9">
    <source>
        <dbReference type="Proteomes" id="UP000182703"/>
    </source>
</evidence>
<comment type="cofactor">
    <cofactor evidence="1">
        <name>Mg(2+)</name>
        <dbReference type="ChEBI" id="CHEBI:18420"/>
    </cofactor>
</comment>
<dbReference type="InterPro" id="IPR005000">
    <property type="entry name" value="Aldolase/citrate-lyase_domain"/>
</dbReference>
<dbReference type="GO" id="GO:0000287">
    <property type="term" value="F:magnesium ion binding"/>
    <property type="evidence" value="ECO:0007669"/>
    <property type="project" value="TreeGrafter"/>
</dbReference>
<dbReference type="AlphaFoldDB" id="A0AAC9P0F4"/>
<comment type="similarity">
    <text evidence="2">Belongs to the HpcH/HpaI aldolase family.</text>
</comment>
<dbReference type="Pfam" id="PF03328">
    <property type="entry name" value="HpcH_HpaI"/>
    <property type="match status" value="1"/>
</dbReference>
<evidence type="ECO:0000313" key="8">
    <source>
        <dbReference type="EMBL" id="APF39050.1"/>
    </source>
</evidence>
<evidence type="ECO:0000256" key="6">
    <source>
        <dbReference type="PIRSR" id="PIRSR015582-2"/>
    </source>
</evidence>
<gene>
    <name evidence="8" type="ORF">BOQ54_11605</name>
</gene>
<proteinExistence type="inferred from homology"/>
<keyword evidence="9" id="KW-1185">Reference proteome</keyword>
<dbReference type="GO" id="GO:0016829">
    <property type="term" value="F:lyase activity"/>
    <property type="evidence" value="ECO:0007669"/>
    <property type="project" value="UniProtKB-KW"/>
</dbReference>
<evidence type="ECO:0000256" key="1">
    <source>
        <dbReference type="ARBA" id="ARBA00001946"/>
    </source>
</evidence>
<feature type="binding site" evidence="6">
    <location>
        <position position="129"/>
    </location>
    <ligand>
        <name>Mg(2+)</name>
        <dbReference type="ChEBI" id="CHEBI:18420"/>
    </ligand>
</feature>
<sequence length="296" mass="31035">MRSLLFVPGDSRRKLDKGLTAGADALILDLEDSVALSEKETARRVTADFLRDVGNQPARPLLYVRINALDSGLSEDDLDAVMAAGPDGIVLPKAAGGPDVSHLGAKIAVREAEFGLGDGRTRILAIGTETARGVFALGTYAGASHRLTGLAWGGEDLSADIGAETNRLPDGRYAEPYRLARSLTLMGAAAAGVDAVDAVFTNFRDLDGLSAECEAARRDGFVAKMAIHPAQVPVINAAFTPTPEAMAEARAIVEAFAANPQAGVLAVGGEMVDRPHLKRAERVLARAPTRIEGRTS</sequence>
<dbReference type="KEGG" id="cdq:BOQ54_11605"/>
<evidence type="ECO:0000256" key="3">
    <source>
        <dbReference type="ARBA" id="ARBA00022723"/>
    </source>
</evidence>
<dbReference type="Gene3D" id="3.20.20.60">
    <property type="entry name" value="Phosphoenolpyruvate-binding domains"/>
    <property type="match status" value="1"/>
</dbReference>
<keyword evidence="8" id="KW-0456">Lyase</keyword>
<dbReference type="Proteomes" id="UP000182703">
    <property type="component" value="Chromosome"/>
</dbReference>
<name>A0AAC9P0F4_9HYPH</name>
<keyword evidence="3 6" id="KW-0479">Metal-binding</keyword>
<keyword evidence="4 6" id="KW-0460">Magnesium</keyword>
<dbReference type="SUPFAM" id="SSF51621">
    <property type="entry name" value="Phosphoenolpyruvate/pyruvate domain"/>
    <property type="match status" value="1"/>
</dbReference>
<dbReference type="PANTHER" id="PTHR32308">
    <property type="entry name" value="LYASE BETA SUBUNIT, PUTATIVE (AFU_ORTHOLOGUE AFUA_4G13030)-RELATED"/>
    <property type="match status" value="1"/>
</dbReference>
<dbReference type="InterPro" id="IPR015813">
    <property type="entry name" value="Pyrv/PenolPyrv_kinase-like_dom"/>
</dbReference>
<dbReference type="GO" id="GO:0006107">
    <property type="term" value="P:oxaloacetate metabolic process"/>
    <property type="evidence" value="ECO:0007669"/>
    <property type="project" value="TreeGrafter"/>
</dbReference>
<reference evidence="8 9" key="1">
    <citation type="submission" date="2016-11" db="EMBL/GenBank/DDBJ databases">
        <title>Complete genome sequence of the aerobically denitrifying bacterium Chelatococcus daeguensis TAD1.</title>
        <authorList>
            <person name="Yang Y."/>
            <person name="Huang S."/>
            <person name="Lin E."/>
        </authorList>
    </citation>
    <scope>NUCLEOTIDE SEQUENCE [LARGE SCALE GENOMIC DNA]</scope>
    <source>
        <strain evidence="8 9">TAD1</strain>
    </source>
</reference>
<accession>A0AAC9P0F4</accession>
<evidence type="ECO:0000259" key="7">
    <source>
        <dbReference type="Pfam" id="PF03328"/>
    </source>
</evidence>
<dbReference type="InterPro" id="IPR040442">
    <property type="entry name" value="Pyrv_kinase-like_dom_sf"/>
</dbReference>
<feature type="binding site" evidence="6">
    <location>
        <position position="156"/>
    </location>
    <ligand>
        <name>Mg(2+)</name>
        <dbReference type="ChEBI" id="CHEBI:18420"/>
    </ligand>
</feature>
<dbReference type="PANTHER" id="PTHR32308:SF0">
    <property type="entry name" value="HPCH_HPAI ALDOLASE_CITRATE LYASE DOMAIN-CONTAINING PROTEIN"/>
    <property type="match status" value="1"/>
</dbReference>
<dbReference type="PIRSF" id="PIRSF015582">
    <property type="entry name" value="Cit_lyase_B"/>
    <property type="match status" value="1"/>
</dbReference>
<feature type="binding site" evidence="5">
    <location>
        <position position="129"/>
    </location>
    <ligand>
        <name>substrate</name>
    </ligand>
</feature>
<dbReference type="InterPro" id="IPR011206">
    <property type="entry name" value="Citrate_lyase_beta/mcl1/mcl2"/>
</dbReference>
<feature type="domain" description="HpcH/HpaI aldolase/citrate lyase" evidence="7">
    <location>
        <begin position="2"/>
        <end position="229"/>
    </location>
</feature>
<dbReference type="EMBL" id="CP018095">
    <property type="protein sequence ID" value="APF39050.1"/>
    <property type="molecule type" value="Genomic_DNA"/>
</dbReference>
<evidence type="ECO:0000256" key="2">
    <source>
        <dbReference type="ARBA" id="ARBA00005568"/>
    </source>
</evidence>
<dbReference type="RefSeq" id="WP_055457866.1">
    <property type="nucleotide sequence ID" value="NZ_CP018095.1"/>
</dbReference>
<feature type="binding site" evidence="5">
    <location>
        <position position="65"/>
    </location>
    <ligand>
        <name>substrate</name>
    </ligand>
</feature>
<evidence type="ECO:0000256" key="5">
    <source>
        <dbReference type="PIRSR" id="PIRSR015582-1"/>
    </source>
</evidence>
<organism evidence="8 9">
    <name type="scientific">Chelatococcus daeguensis</name>
    <dbReference type="NCBI Taxonomy" id="444444"/>
    <lineage>
        <taxon>Bacteria</taxon>
        <taxon>Pseudomonadati</taxon>
        <taxon>Pseudomonadota</taxon>
        <taxon>Alphaproteobacteria</taxon>
        <taxon>Hyphomicrobiales</taxon>
        <taxon>Chelatococcaceae</taxon>
        <taxon>Chelatococcus</taxon>
    </lineage>
</organism>